<keyword evidence="1" id="KW-0175">Coiled coil</keyword>
<proteinExistence type="predicted"/>
<feature type="compositionally biased region" description="Basic and acidic residues" evidence="2">
    <location>
        <begin position="1233"/>
        <end position="1258"/>
    </location>
</feature>
<dbReference type="InterPro" id="IPR049522">
    <property type="entry name" value="ART-PolyVal_dom"/>
</dbReference>
<organism evidence="4">
    <name type="scientific">Myoviridae sp. ctWiL39</name>
    <dbReference type="NCBI Taxonomy" id="2825120"/>
    <lineage>
        <taxon>Viruses</taxon>
        <taxon>Duplodnaviria</taxon>
        <taxon>Heunggongvirae</taxon>
        <taxon>Uroviricota</taxon>
        <taxon>Caudoviricetes</taxon>
    </lineage>
</organism>
<reference evidence="4" key="1">
    <citation type="journal article" date="2021" name="Proc. Natl. Acad. Sci. U.S.A.">
        <title>A Catalog of Tens of Thousands of Viruses from Human Metagenomes Reveals Hidden Associations with Chronic Diseases.</title>
        <authorList>
            <person name="Tisza M.J."/>
            <person name="Buck C.B."/>
        </authorList>
    </citation>
    <scope>NUCLEOTIDE SEQUENCE</scope>
    <source>
        <strain evidence="4">CtWiL39</strain>
    </source>
</reference>
<dbReference type="EMBL" id="BK015531">
    <property type="protein sequence ID" value="DAE11380.1"/>
    <property type="molecule type" value="Genomic_DNA"/>
</dbReference>
<feature type="coiled-coil region" evidence="1">
    <location>
        <begin position="691"/>
        <end position="745"/>
    </location>
</feature>
<feature type="region of interest" description="Disordered" evidence="2">
    <location>
        <begin position="1210"/>
        <end position="1306"/>
    </location>
</feature>
<dbReference type="Pfam" id="PF18760">
    <property type="entry name" value="ART-PolyVal"/>
    <property type="match status" value="1"/>
</dbReference>
<feature type="domain" description="ART-PolyVal-like" evidence="3">
    <location>
        <begin position="1040"/>
        <end position="1190"/>
    </location>
</feature>
<feature type="coiled-coil region" evidence="1">
    <location>
        <begin position="1508"/>
        <end position="1541"/>
    </location>
</feature>
<evidence type="ECO:0000313" key="4">
    <source>
        <dbReference type="EMBL" id="DAE11380.1"/>
    </source>
</evidence>
<feature type="region of interest" description="Disordered" evidence="2">
    <location>
        <begin position="918"/>
        <end position="946"/>
    </location>
</feature>
<evidence type="ECO:0000256" key="2">
    <source>
        <dbReference type="SAM" id="MobiDB-lite"/>
    </source>
</evidence>
<feature type="compositionally biased region" description="Basic and acidic residues" evidence="2">
    <location>
        <begin position="1"/>
        <end position="12"/>
    </location>
</feature>
<name>A0A8S5PYJ8_9CAUD</name>
<accession>A0A8S5PYJ8</accession>
<feature type="compositionally biased region" description="Polar residues" evidence="2">
    <location>
        <begin position="14"/>
        <end position="24"/>
    </location>
</feature>
<feature type="region of interest" description="Disordered" evidence="2">
    <location>
        <begin position="1"/>
        <end position="29"/>
    </location>
</feature>
<feature type="compositionally biased region" description="Polar residues" evidence="2">
    <location>
        <begin position="160"/>
        <end position="175"/>
    </location>
</feature>
<feature type="coiled-coil region" evidence="1">
    <location>
        <begin position="234"/>
        <end position="271"/>
    </location>
</feature>
<protein>
    <submittedName>
        <fullName evidence="4">PolyVal ADP-Ribosyltransferase in polyvalent protein</fullName>
    </submittedName>
</protein>
<feature type="compositionally biased region" description="Polar residues" evidence="2">
    <location>
        <begin position="921"/>
        <end position="942"/>
    </location>
</feature>
<feature type="region of interest" description="Disordered" evidence="2">
    <location>
        <begin position="160"/>
        <end position="197"/>
    </location>
</feature>
<evidence type="ECO:0000259" key="3">
    <source>
        <dbReference type="Pfam" id="PF18760"/>
    </source>
</evidence>
<evidence type="ECO:0000256" key="1">
    <source>
        <dbReference type="SAM" id="Coils"/>
    </source>
</evidence>
<feature type="compositionally biased region" description="Basic and acidic residues" evidence="2">
    <location>
        <begin position="1293"/>
        <end position="1304"/>
    </location>
</feature>
<sequence length="2459" mass="276259">MGFMQRFEERVSAGKNSGKTQSGAQPGFIQRFERRIGGEELSQTARDTAARYQKIFQNYDWKSGLEYDEWDEEDQQRKAAGQLPKAIEKKYDFDDPIDVYLYQNGLPPKKRIAAYAKDAETKQAATQLEQQKKQVISRNLVAPVVAGFTGIPAETLQKGLSAQQGEQQFTQQPAQKSDKRPKPYALPTPQDIEVDTVSGAAPTGRKALEQMAEDDPERKTGLYREYENPLSHQKTRGEMTAREAMAEIRNLEEEQKKIRTYQQKQQQLQQRQAARMEEMTGDPNWMQKVQKGAALELPKELQKSNFSVYEMDLSNPYSYIGRGYDGTHKYVDYFTQEERNYYNYLRGMGDEEGAQAYYDDMLDELKSRWTEEDLERAKAAAQKDPFAASLESVALNVTAPIRSAPYVLKQAITQDTINPYDPSFSNALGAQAIREEVGGTIESPFLRFLYDTGMGTLDFAATAPFGEVASLAIMGTNAFANTAREASAKGATTDEAFALGLISGAAEVLTEKVGLERLYGQIGSKSSKPIRQALTEAAKSALSEGTEEIVSEVVNTVADLLIMGDKSDLGQAKKEYMAQGLSESDAKKQALEDWIRDGLLMSYAGGAVGGLMMSGPAILVNKIATDVRIGQDIQQSGGVSETLDMARDAGVLSPVQYENAQKKAPSARKLGSIAANTASAYVEALKQAHSAADLETRLTQANEQLDTEIRELENGLPTTETEQRLAELTEQQRYLSARLEQVKQNRVQYNEAEQVAKKLGARFELDGLNVGVGKYENGTITIDPFQANPVQKVLVHELTHHLETSGRYGEVQNMALELYSQQAGESVDQLVNRIVQAYGSQGIALDAEGAKSELTALFCENSLFQSPSSIQTLAAEKPGLFQRMWQWVKDTARKVRGTAAEKQMVNLERIYREAMWDVSEDQPTAEQTLPVSEQAETGNEQQENTDDELERIAGEILRQMQGQQLEMDVEPIPAAQEKQIEAGQEATEQQRFDASQYSLGLDMDDIAQTDTEGKQLSPEQQEFFQDSKARLENGKYRYGDGDLVPVYHTTDADFTVFDLSKAGAETDGNASDPWFAATAHIGFYFNTLPGAERYGNAMLARDEKVYLNLQEPLEVYSLQHLVDLMQEKVEYREEESAWEALKDIGDEFRDYLELHGYDGVVVEHDEEMGGTTFVALYPEQIKRVNNEAPTENPDIRYSLGWTLEDLKRYSREQESSQEGLPDAEVEELPNAETARDMEPSERVEEQRKEAAQTERTAEEAVEGELIQEQTESAQEEQEETARETAEQGDPLEEMERSDDPELSKRAKTYKKRYERKFVDAMGDVFSLDPSVKRELRTELSAIAAEAMKTGQMTEETKQRLFDEMIDRGMILNASLSESHEGALEFTKQKLSPAGLESDTRKALFGKLRYDNNGLRIDVAYQEMSEQWPDLFPADITNPNDQAKRIAEVKQELQGVRQSLMEYYGDAEQYGEFRREAYNQFDKELYKLRKEMGMIERYETAARNRRQERADLIAAATDAQQARAALEQRNALRKALEKAERTTEYPLSDADRSTIRALLDGGLTEADVQGRTNAKDLLRVAEAQKAYEANEKIIKEAGKRRVRNSAELVDELLKTSDKWKDKGNFSYRRETAQRNMEDIAPTLREGRALSQALFEPIGRHAAEMTRWMQSWTKRIADLKLTKEESALVQRMGEYRLSADELKNGVTLSDGKPVDTKKINNAIETFRQFYDEALDMANDALIANGYEAVPKRQNYFPHIGEEVTGYDYFVKNILKGEEMALPTSINGITEWFSPGKPWFANFKERQGKATAYDAVRGFEQYLKGVSNVIFLTDDIQRLRTFESALREKYGMPAADESQLDAKTYRGHLSGLASWLHEYTNLLAGKTAKIDRSVEDWFGRRGLTFSKWLKSRFGANAVGANLSTAFSNFIPLTQGIATMNTVDLLSGMKDAAKSMIRNDGFAERSDFLTRRFGDVQKIATTNWQKVKNAAGSAINFPFEKIDRLVAESLVRGKYREELAKGLDPDSAMAAADEYAMKTMADRSVGQMPVLFQSKTLGFLTQFQLEVNNQISNTFKDIPRQYMPEKKEWAKAIPEIVKSWLALFVFSYLYNEVTEKYITGRRQAADPIHALEELLRDLGVTDKDGKPQIGTAFANLAENTLDMLPMGNIITGGGRIPLASSVEGASPLDAIKKTLNGDETAGESWKDFALALGTGYLLPAGGAQLKKTVQGIRAAAEGGSYKETPDGKKLKFYAEGDAGDYVRGALFGQYALPGAKEYVEGGFKTLSVAETKAFDELRDSGLEPETAESLIYELREIKSDKKDGKSLDNGTYKKRLLLLESKDLSKKQKQIIDKNLMAKERGVADYSSRTWFELWNISEKTYQKAKKANLEGISPDLFLDLYHKRKELENEDMKAKEKATEFDLYLREKGADEYTRAVAEEYFGFYTQVRAEADQKLIEEMMP</sequence>